<dbReference type="GO" id="GO:0031490">
    <property type="term" value="F:chromatin DNA binding"/>
    <property type="evidence" value="ECO:0007669"/>
    <property type="project" value="TreeGrafter"/>
</dbReference>
<dbReference type="GO" id="GO:0042393">
    <property type="term" value="F:histone binding"/>
    <property type="evidence" value="ECO:0007669"/>
    <property type="project" value="TreeGrafter"/>
</dbReference>
<proteinExistence type="predicted"/>
<evidence type="ECO:0000313" key="3">
    <source>
        <dbReference type="Proteomes" id="UP000230069"/>
    </source>
</evidence>
<dbReference type="GO" id="GO:0005634">
    <property type="term" value="C:nucleus"/>
    <property type="evidence" value="ECO:0007669"/>
    <property type="project" value="TreeGrafter"/>
</dbReference>
<name>A0A2G5C811_AQUCA</name>
<gene>
    <name evidence="2" type="ORF">AQUCO_07700004v1</name>
</gene>
<dbReference type="GO" id="GO:0006355">
    <property type="term" value="P:regulation of DNA-templated transcription"/>
    <property type="evidence" value="ECO:0007669"/>
    <property type="project" value="InterPro"/>
</dbReference>
<dbReference type="PANTHER" id="PTHR12706:SF13">
    <property type="entry name" value="PROTEIN FORGETTER 1"/>
    <property type="match status" value="1"/>
</dbReference>
<dbReference type="InterPro" id="IPR026741">
    <property type="entry name" value="SNO"/>
</dbReference>
<dbReference type="AlphaFoldDB" id="A0A2G5C811"/>
<dbReference type="Proteomes" id="UP000230069">
    <property type="component" value="Unassembled WGS sequence"/>
</dbReference>
<dbReference type="InterPro" id="IPR039187">
    <property type="entry name" value="SNO_AAA"/>
</dbReference>
<keyword evidence="3" id="KW-1185">Reference proteome</keyword>
<dbReference type="EMBL" id="KZ305094">
    <property type="protein sequence ID" value="PIA27442.1"/>
    <property type="molecule type" value="Genomic_DNA"/>
</dbReference>
<evidence type="ECO:0000313" key="2">
    <source>
        <dbReference type="EMBL" id="PIA27442.1"/>
    </source>
</evidence>
<reference evidence="2 3" key="1">
    <citation type="submission" date="2017-09" db="EMBL/GenBank/DDBJ databases">
        <title>WGS assembly of Aquilegia coerulea Goldsmith.</title>
        <authorList>
            <person name="Hodges S."/>
            <person name="Kramer E."/>
            <person name="Nordborg M."/>
            <person name="Tomkins J."/>
            <person name="Borevitz J."/>
            <person name="Derieg N."/>
            <person name="Yan J."/>
            <person name="Mihaltcheva S."/>
            <person name="Hayes R.D."/>
            <person name="Rokhsar D."/>
        </authorList>
    </citation>
    <scope>NUCLEOTIDE SEQUENCE [LARGE SCALE GENOMIC DNA]</scope>
    <source>
        <strain evidence="3">cv. Goldsmith</strain>
    </source>
</reference>
<protein>
    <recommendedName>
        <fullName evidence="1">Strawberry notch AAA domain-containing protein</fullName>
    </recommendedName>
</protein>
<accession>A0A2G5C811</accession>
<evidence type="ECO:0000259" key="1">
    <source>
        <dbReference type="Pfam" id="PF13872"/>
    </source>
</evidence>
<organism evidence="2 3">
    <name type="scientific">Aquilegia coerulea</name>
    <name type="common">Rocky mountain columbine</name>
    <dbReference type="NCBI Taxonomy" id="218851"/>
    <lineage>
        <taxon>Eukaryota</taxon>
        <taxon>Viridiplantae</taxon>
        <taxon>Streptophyta</taxon>
        <taxon>Embryophyta</taxon>
        <taxon>Tracheophyta</taxon>
        <taxon>Spermatophyta</taxon>
        <taxon>Magnoliopsida</taxon>
        <taxon>Ranunculales</taxon>
        <taxon>Ranunculaceae</taxon>
        <taxon>Thalictroideae</taxon>
        <taxon>Aquilegia</taxon>
    </lineage>
</organism>
<dbReference type="InParanoid" id="A0A2G5C811"/>
<feature type="domain" description="Strawberry notch AAA" evidence="1">
    <location>
        <begin position="1"/>
        <end position="33"/>
    </location>
</feature>
<dbReference type="OrthoDB" id="421838at2759"/>
<dbReference type="PANTHER" id="PTHR12706">
    <property type="entry name" value="STRAWBERRY NOTCH-RELATED"/>
    <property type="match status" value="1"/>
</dbReference>
<sequence length="66" mass="7617">MDMKARGMHVCRTLSYQGAEFEVIETPLEAEMLKRRVHLTLELPWSESSNTVWQNSSVKSSFSTRV</sequence>
<dbReference type="Pfam" id="PF13872">
    <property type="entry name" value="AAA_34"/>
    <property type="match status" value="1"/>
</dbReference>